<evidence type="ECO:0000256" key="2">
    <source>
        <dbReference type="ARBA" id="ARBA00011006"/>
    </source>
</evidence>
<evidence type="ECO:0000256" key="4">
    <source>
        <dbReference type="ARBA" id="ARBA00022692"/>
    </source>
</evidence>
<keyword evidence="4 7" id="KW-0812">Transmembrane</keyword>
<dbReference type="GO" id="GO:0005886">
    <property type="term" value="C:plasma membrane"/>
    <property type="evidence" value="ECO:0007669"/>
    <property type="project" value="UniProtKB-SubCell"/>
</dbReference>
<reference evidence="8 9" key="1">
    <citation type="submission" date="2017-01" db="EMBL/GenBank/DDBJ databases">
        <title>Novel large sulfur bacteria in the metagenomes of groundwater-fed chemosynthetic microbial mats in the Lake Huron basin.</title>
        <authorList>
            <person name="Sharrar A.M."/>
            <person name="Flood B.E."/>
            <person name="Bailey J.V."/>
            <person name="Jones D.S."/>
            <person name="Biddanda B."/>
            <person name="Ruberg S.A."/>
            <person name="Marcus D.N."/>
            <person name="Dick G.J."/>
        </authorList>
    </citation>
    <scope>NUCLEOTIDE SEQUENCE [LARGE SCALE GENOMIC DNA]</scope>
    <source>
        <strain evidence="8">A8</strain>
    </source>
</reference>
<organism evidence="8 9">
    <name type="scientific">Thiothrix lacustris</name>
    <dbReference type="NCBI Taxonomy" id="525917"/>
    <lineage>
        <taxon>Bacteria</taxon>
        <taxon>Pseudomonadati</taxon>
        <taxon>Pseudomonadota</taxon>
        <taxon>Gammaproteobacteria</taxon>
        <taxon>Thiotrichales</taxon>
        <taxon>Thiotrichaceae</taxon>
        <taxon>Thiothrix</taxon>
    </lineage>
</organism>
<gene>
    <name evidence="8" type="ORF">BWK73_05475</name>
</gene>
<name>A0A1Y1QXV2_9GAMM</name>
<dbReference type="Pfam" id="PF04226">
    <property type="entry name" value="Transgly_assoc"/>
    <property type="match status" value="1"/>
</dbReference>
<comment type="similarity">
    <text evidence="2">Belongs to the UPF0410 family.</text>
</comment>
<evidence type="ECO:0000313" key="8">
    <source>
        <dbReference type="EMBL" id="OQX15836.1"/>
    </source>
</evidence>
<evidence type="ECO:0008006" key="10">
    <source>
        <dbReference type="Google" id="ProtNLM"/>
    </source>
</evidence>
<dbReference type="InterPro" id="IPR007341">
    <property type="entry name" value="Transgly_assoc"/>
</dbReference>
<evidence type="ECO:0000256" key="3">
    <source>
        <dbReference type="ARBA" id="ARBA00022475"/>
    </source>
</evidence>
<sequence length="87" mass="8740">MSAEITQILIMLGIGAIAGWLAGVIMKGAGFGLIGNIIVGIVGSVIGTFVGGLLSINLGVDPLLGTLIWAVIGAVILLFVIGLVKRV</sequence>
<comment type="caution">
    <text evidence="8">The sequence shown here is derived from an EMBL/GenBank/DDBJ whole genome shotgun (WGS) entry which is preliminary data.</text>
</comment>
<protein>
    <recommendedName>
        <fullName evidence="10">Transglycosylase</fullName>
    </recommendedName>
</protein>
<keyword evidence="3" id="KW-1003">Cell membrane</keyword>
<dbReference type="PANTHER" id="PTHR33884:SF3">
    <property type="entry name" value="UPF0410 PROTEIN YMGE"/>
    <property type="match status" value="1"/>
</dbReference>
<feature type="transmembrane region" description="Helical" evidence="7">
    <location>
        <begin position="33"/>
        <end position="56"/>
    </location>
</feature>
<keyword evidence="6 7" id="KW-0472">Membrane</keyword>
<feature type="transmembrane region" description="Helical" evidence="7">
    <location>
        <begin position="62"/>
        <end position="84"/>
    </location>
</feature>
<dbReference type="AlphaFoldDB" id="A0A1Y1QXV2"/>
<accession>A0A1Y1QXV2</accession>
<evidence type="ECO:0000256" key="6">
    <source>
        <dbReference type="ARBA" id="ARBA00023136"/>
    </source>
</evidence>
<evidence type="ECO:0000256" key="7">
    <source>
        <dbReference type="SAM" id="Phobius"/>
    </source>
</evidence>
<evidence type="ECO:0000256" key="1">
    <source>
        <dbReference type="ARBA" id="ARBA00004651"/>
    </source>
</evidence>
<dbReference type="EMBL" id="MTEJ01000010">
    <property type="protein sequence ID" value="OQX15836.1"/>
    <property type="molecule type" value="Genomic_DNA"/>
</dbReference>
<dbReference type="PANTHER" id="PTHR33884">
    <property type="entry name" value="UPF0410 PROTEIN YMGE"/>
    <property type="match status" value="1"/>
</dbReference>
<proteinExistence type="inferred from homology"/>
<keyword evidence="5 7" id="KW-1133">Transmembrane helix</keyword>
<feature type="transmembrane region" description="Helical" evidence="7">
    <location>
        <begin position="6"/>
        <end position="26"/>
    </location>
</feature>
<comment type="subcellular location">
    <subcellularLocation>
        <location evidence="1">Cell membrane</location>
        <topology evidence="1">Multi-pass membrane protein</topology>
    </subcellularLocation>
</comment>
<evidence type="ECO:0000313" key="9">
    <source>
        <dbReference type="Proteomes" id="UP000192491"/>
    </source>
</evidence>
<evidence type="ECO:0000256" key="5">
    <source>
        <dbReference type="ARBA" id="ARBA00022989"/>
    </source>
</evidence>
<dbReference type="Proteomes" id="UP000192491">
    <property type="component" value="Unassembled WGS sequence"/>
</dbReference>